<proteinExistence type="predicted"/>
<dbReference type="RefSeq" id="XP_066673636.1">
    <property type="nucleotide sequence ID" value="XM_066806340.1"/>
</dbReference>
<gene>
    <name evidence="2" type="ORF">PG997_002025</name>
</gene>
<dbReference type="Proteomes" id="UP001433268">
    <property type="component" value="Unassembled WGS sequence"/>
</dbReference>
<keyword evidence="3" id="KW-1185">Reference proteome</keyword>
<name>A0ABR1X8B2_9PEZI</name>
<feature type="compositionally biased region" description="Low complexity" evidence="1">
    <location>
        <begin position="46"/>
        <end position="58"/>
    </location>
</feature>
<reference evidence="2 3" key="1">
    <citation type="submission" date="2023-01" db="EMBL/GenBank/DDBJ databases">
        <title>Analysis of 21 Apiospora genomes using comparative genomics revels a genus with tremendous synthesis potential of carbohydrate active enzymes and secondary metabolites.</title>
        <authorList>
            <person name="Sorensen T."/>
        </authorList>
    </citation>
    <scope>NUCLEOTIDE SEQUENCE [LARGE SCALE GENOMIC DNA]</scope>
    <source>
        <strain evidence="2 3">CBS 114990</strain>
    </source>
</reference>
<sequence>MEEGMLRSIMGKRVKSLTLPCTSRLDNSEALIRPLGRVAVAVTEASEGTSAGSAGSGAKLAAEWPSSAA</sequence>
<feature type="region of interest" description="Disordered" evidence="1">
    <location>
        <begin position="46"/>
        <end position="69"/>
    </location>
</feature>
<dbReference type="GeneID" id="92039400"/>
<evidence type="ECO:0000313" key="2">
    <source>
        <dbReference type="EMBL" id="KAK8091664.1"/>
    </source>
</evidence>
<protein>
    <recommendedName>
        <fullName evidence="4">DUF397 domain-containing protein</fullName>
    </recommendedName>
</protein>
<organism evidence="2 3">
    <name type="scientific">Apiospora hydei</name>
    <dbReference type="NCBI Taxonomy" id="1337664"/>
    <lineage>
        <taxon>Eukaryota</taxon>
        <taxon>Fungi</taxon>
        <taxon>Dikarya</taxon>
        <taxon>Ascomycota</taxon>
        <taxon>Pezizomycotina</taxon>
        <taxon>Sordariomycetes</taxon>
        <taxon>Xylariomycetidae</taxon>
        <taxon>Amphisphaeriales</taxon>
        <taxon>Apiosporaceae</taxon>
        <taxon>Apiospora</taxon>
    </lineage>
</organism>
<evidence type="ECO:0000313" key="3">
    <source>
        <dbReference type="Proteomes" id="UP001433268"/>
    </source>
</evidence>
<evidence type="ECO:0008006" key="4">
    <source>
        <dbReference type="Google" id="ProtNLM"/>
    </source>
</evidence>
<evidence type="ECO:0000256" key="1">
    <source>
        <dbReference type="SAM" id="MobiDB-lite"/>
    </source>
</evidence>
<comment type="caution">
    <text evidence="2">The sequence shown here is derived from an EMBL/GenBank/DDBJ whole genome shotgun (WGS) entry which is preliminary data.</text>
</comment>
<dbReference type="EMBL" id="JAQQWN010000003">
    <property type="protein sequence ID" value="KAK8091664.1"/>
    <property type="molecule type" value="Genomic_DNA"/>
</dbReference>
<accession>A0ABR1X8B2</accession>